<evidence type="ECO:0000313" key="1">
    <source>
        <dbReference type="EMBL" id="GGN75406.1"/>
    </source>
</evidence>
<accession>A0ABQ2K8M7</accession>
<comment type="caution">
    <text evidence="1">The sequence shown here is derived from an EMBL/GenBank/DDBJ whole genome shotgun (WGS) entry which is preliminary data.</text>
</comment>
<dbReference type="Proteomes" id="UP000658127">
    <property type="component" value="Unassembled WGS sequence"/>
</dbReference>
<reference evidence="2" key="1">
    <citation type="journal article" date="2019" name="Int. J. Syst. Evol. Microbiol.">
        <title>The Global Catalogue of Microorganisms (GCM) 10K type strain sequencing project: providing services to taxonomists for standard genome sequencing and annotation.</title>
        <authorList>
            <consortium name="The Broad Institute Genomics Platform"/>
            <consortium name="The Broad Institute Genome Sequencing Center for Infectious Disease"/>
            <person name="Wu L."/>
            <person name="Ma J."/>
        </authorList>
    </citation>
    <scope>NUCLEOTIDE SEQUENCE [LARGE SCALE GENOMIC DNA]</scope>
    <source>
        <strain evidence="2">CGMCC 4.7329</strain>
    </source>
</reference>
<name>A0ABQ2K8M7_9NOCA</name>
<sequence length="49" mass="5459">MPQRRTQILEAAERLTALVEGLSERRHSGSLDLFRARELLAGAIQLEVG</sequence>
<dbReference type="RefSeq" id="WP_229739677.1">
    <property type="nucleotide sequence ID" value="NZ_BMNE01000002.1"/>
</dbReference>
<evidence type="ECO:0000313" key="2">
    <source>
        <dbReference type="Proteomes" id="UP000658127"/>
    </source>
</evidence>
<organism evidence="1 2">
    <name type="scientific">Nocardia rhizosphaerihabitans</name>
    <dbReference type="NCBI Taxonomy" id="1691570"/>
    <lineage>
        <taxon>Bacteria</taxon>
        <taxon>Bacillati</taxon>
        <taxon>Actinomycetota</taxon>
        <taxon>Actinomycetes</taxon>
        <taxon>Mycobacteriales</taxon>
        <taxon>Nocardiaceae</taxon>
        <taxon>Nocardia</taxon>
    </lineage>
</organism>
<keyword evidence="2" id="KW-1185">Reference proteome</keyword>
<dbReference type="EMBL" id="BMNE01000002">
    <property type="protein sequence ID" value="GGN75406.1"/>
    <property type="molecule type" value="Genomic_DNA"/>
</dbReference>
<proteinExistence type="predicted"/>
<protein>
    <submittedName>
        <fullName evidence="1">Uncharacterized protein</fullName>
    </submittedName>
</protein>
<gene>
    <name evidence="1" type="ORF">GCM10011610_19680</name>
</gene>